<accession>A0AB39VXA7</accession>
<dbReference type="PANTHER" id="PTHR40254">
    <property type="entry name" value="BLR0577 PROTEIN"/>
    <property type="match status" value="1"/>
</dbReference>
<proteinExistence type="predicted"/>
<evidence type="ECO:0000259" key="1">
    <source>
        <dbReference type="Pfam" id="PF13454"/>
    </source>
</evidence>
<organism evidence="2">
    <name type="scientific">Rouxiella sp. WC2420</name>
    <dbReference type="NCBI Taxonomy" id="3234145"/>
    <lineage>
        <taxon>Bacteria</taxon>
        <taxon>Pseudomonadati</taxon>
        <taxon>Pseudomonadota</taxon>
        <taxon>Gammaproteobacteria</taxon>
        <taxon>Enterobacterales</taxon>
        <taxon>Yersiniaceae</taxon>
        <taxon>Rouxiella</taxon>
    </lineage>
</organism>
<dbReference type="SUPFAM" id="SSF51905">
    <property type="entry name" value="FAD/NAD(P)-binding domain"/>
    <property type="match status" value="2"/>
</dbReference>
<dbReference type="RefSeq" id="WP_369790443.1">
    <property type="nucleotide sequence ID" value="NZ_CP165628.1"/>
</dbReference>
<evidence type="ECO:0000313" key="2">
    <source>
        <dbReference type="EMBL" id="XDU74244.1"/>
    </source>
</evidence>
<dbReference type="InterPro" id="IPR036188">
    <property type="entry name" value="FAD/NAD-bd_sf"/>
</dbReference>
<dbReference type="Gene3D" id="3.50.50.100">
    <property type="match status" value="1"/>
</dbReference>
<dbReference type="AlphaFoldDB" id="A0AB39VXA7"/>
<dbReference type="InterPro" id="IPR038732">
    <property type="entry name" value="HpyO/CreE_NAD-binding"/>
</dbReference>
<dbReference type="InterPro" id="IPR052189">
    <property type="entry name" value="L-asp_N-monooxygenase_NS-form"/>
</dbReference>
<dbReference type="Gene3D" id="3.50.50.60">
    <property type="entry name" value="FAD/NAD(P)-binding domain"/>
    <property type="match status" value="1"/>
</dbReference>
<dbReference type="Pfam" id="PF13454">
    <property type="entry name" value="NAD_binding_9"/>
    <property type="match status" value="1"/>
</dbReference>
<dbReference type="EMBL" id="CP165628">
    <property type="protein sequence ID" value="XDU74244.1"/>
    <property type="molecule type" value="Genomic_DNA"/>
</dbReference>
<feature type="domain" description="FAD-dependent urate hydroxylase HpyO/Asp monooxygenase CreE-like FAD/NAD(P)-binding" evidence="1">
    <location>
        <begin position="7"/>
        <end position="156"/>
    </location>
</feature>
<name>A0AB39VXA7_9GAMM</name>
<protein>
    <submittedName>
        <fullName evidence="2">FAD/NAD(P)-binding protein</fullName>
    </submittedName>
</protein>
<dbReference type="PANTHER" id="PTHR40254:SF1">
    <property type="entry name" value="BLR0577 PROTEIN"/>
    <property type="match status" value="1"/>
</dbReference>
<sequence>MADRRIVIVGGGFSGTALAVHLLRNGASGLKVTVIEPREQLARGVAYGTQDPAHRINVPAERMQLSAAEEGDFDRWYRTTEAFNEDTAARWHDGKVYPQRGQFGVYIAEQLSRAAASSPVELTHVREPAVALEGDTVITASGQRYQADEVVLAISHPPPALPGALEALKDHPAVIANPWEVDALDRVAEQDRVAIIGSGLTMSDVVASLNRLGHQGPVVAFSRRGQLPRPNLGGSFEPRPLNYQQQQASTARGWLRRVRQEVAQAAEQNLPWQLVLDDIRLHGQQLWQQLSLNEQRRFLRHLRPWWDVHRYRIAPQVSAVIEQLHSEGRLQLQAARLLSAKAEGNALRLTLQPRGGEPKILLVDKLVVTTGPAHGTLLKTDALLNQLATQGLIQADPLALGIAVNADSQTLNLDNEANPHLYVVGPSARGRFGELMGLPQVAEHAETVARQLLDIHASQPVERCPTSPKIF</sequence>
<reference evidence="2" key="1">
    <citation type="submission" date="2024-07" db="EMBL/GenBank/DDBJ databases">
        <authorList>
            <person name="Biller S.J."/>
        </authorList>
    </citation>
    <scope>NUCLEOTIDE SEQUENCE</scope>
    <source>
        <strain evidence="2">WC2420</strain>
    </source>
</reference>
<gene>
    <name evidence="2" type="ORF">AB3G37_09290</name>
</gene>